<dbReference type="Proteomes" id="UP001054889">
    <property type="component" value="Unassembled WGS sequence"/>
</dbReference>
<feature type="region of interest" description="Disordered" evidence="1">
    <location>
        <begin position="119"/>
        <end position="153"/>
    </location>
</feature>
<keyword evidence="3" id="KW-1185">Reference proteome</keyword>
<sequence length="153" mass="16575">MVQRKEARKKPKDLVVLADDSFPGVGQVMRRAGRRAVAEGVGPPPPPPPPTTNREQVVFARAGAAPHVGRATCSSTMKGAADHHVCSYAYCSLKGHARASVEPLNDFLASRRRLIKTQQSMKLKGASPFRKPNNNAAARVTSSRCTTPPPRRR</sequence>
<organism evidence="2 3">
    <name type="scientific">Eleusine coracana subsp. coracana</name>
    <dbReference type="NCBI Taxonomy" id="191504"/>
    <lineage>
        <taxon>Eukaryota</taxon>
        <taxon>Viridiplantae</taxon>
        <taxon>Streptophyta</taxon>
        <taxon>Embryophyta</taxon>
        <taxon>Tracheophyta</taxon>
        <taxon>Spermatophyta</taxon>
        <taxon>Magnoliopsida</taxon>
        <taxon>Liliopsida</taxon>
        <taxon>Poales</taxon>
        <taxon>Poaceae</taxon>
        <taxon>PACMAD clade</taxon>
        <taxon>Chloridoideae</taxon>
        <taxon>Cynodonteae</taxon>
        <taxon>Eleusininae</taxon>
        <taxon>Eleusine</taxon>
    </lineage>
</organism>
<gene>
    <name evidence="2" type="primary">ga08305</name>
    <name evidence="2" type="ORF">PR202_ga08305</name>
</gene>
<dbReference type="AlphaFoldDB" id="A0AAV5C0Y1"/>
<protein>
    <submittedName>
        <fullName evidence="2">Uncharacterized protein</fullName>
    </submittedName>
</protein>
<evidence type="ECO:0000256" key="1">
    <source>
        <dbReference type="SAM" id="MobiDB-lite"/>
    </source>
</evidence>
<dbReference type="EMBL" id="BQKI01000004">
    <property type="protein sequence ID" value="GJM91886.1"/>
    <property type="molecule type" value="Genomic_DNA"/>
</dbReference>
<reference evidence="2" key="2">
    <citation type="submission" date="2021-12" db="EMBL/GenBank/DDBJ databases">
        <title>Resequencing data analysis of finger millet.</title>
        <authorList>
            <person name="Hatakeyama M."/>
            <person name="Aluri S."/>
            <person name="Balachadran M.T."/>
            <person name="Sivarajan S.R."/>
            <person name="Poveda L."/>
            <person name="Shimizu-Inatsugi R."/>
            <person name="Schlapbach R."/>
            <person name="Sreeman S.M."/>
            <person name="Shimizu K.K."/>
        </authorList>
    </citation>
    <scope>NUCLEOTIDE SEQUENCE</scope>
</reference>
<dbReference type="PANTHER" id="PTHR33923:SF2">
    <property type="entry name" value="CALMODULIN-BINDING PROTEIN-RELATED"/>
    <property type="match status" value="1"/>
</dbReference>
<dbReference type="GO" id="GO:0005516">
    <property type="term" value="F:calmodulin binding"/>
    <property type="evidence" value="ECO:0007669"/>
    <property type="project" value="InterPro"/>
</dbReference>
<feature type="region of interest" description="Disordered" evidence="1">
    <location>
        <begin position="33"/>
        <end position="54"/>
    </location>
</feature>
<evidence type="ECO:0000313" key="3">
    <source>
        <dbReference type="Proteomes" id="UP001054889"/>
    </source>
</evidence>
<evidence type="ECO:0000313" key="2">
    <source>
        <dbReference type="EMBL" id="GJM91886.1"/>
    </source>
</evidence>
<accession>A0AAV5C0Y1</accession>
<name>A0AAV5C0Y1_ELECO</name>
<proteinExistence type="predicted"/>
<dbReference type="PANTHER" id="PTHR33923">
    <property type="entry name" value="CALMODULIN-BINDING PROTEIN-RELATED"/>
    <property type="match status" value="1"/>
</dbReference>
<comment type="caution">
    <text evidence="2">The sequence shown here is derived from an EMBL/GenBank/DDBJ whole genome shotgun (WGS) entry which is preliminary data.</text>
</comment>
<dbReference type="InterPro" id="IPR044681">
    <property type="entry name" value="PICBP-like"/>
</dbReference>
<reference evidence="2" key="1">
    <citation type="journal article" date="2018" name="DNA Res.">
        <title>Multiple hybrid de novo genome assembly of finger millet, an orphan allotetraploid crop.</title>
        <authorList>
            <person name="Hatakeyama M."/>
            <person name="Aluri S."/>
            <person name="Balachadran M.T."/>
            <person name="Sivarajan S.R."/>
            <person name="Patrignani A."/>
            <person name="Gruter S."/>
            <person name="Poveda L."/>
            <person name="Shimizu-Inatsugi R."/>
            <person name="Baeten J."/>
            <person name="Francoijs K.J."/>
            <person name="Nataraja K.N."/>
            <person name="Reddy Y.A.N."/>
            <person name="Phadnis S."/>
            <person name="Ravikumar R.L."/>
            <person name="Schlapbach R."/>
            <person name="Sreeman S.M."/>
            <person name="Shimizu K.K."/>
        </authorList>
    </citation>
    <scope>NUCLEOTIDE SEQUENCE</scope>
</reference>
<feature type="compositionally biased region" description="Pro residues" evidence="1">
    <location>
        <begin position="42"/>
        <end position="51"/>
    </location>
</feature>